<dbReference type="PROSITE" id="PS50045">
    <property type="entry name" value="SIGMA54_INTERACT_4"/>
    <property type="match status" value="1"/>
</dbReference>
<dbReference type="InterPro" id="IPR014264">
    <property type="entry name" value="PEP-CTERM_resp_reg"/>
</dbReference>
<keyword evidence="1" id="KW-0547">Nucleotide-binding</keyword>
<dbReference type="NCBIfam" id="TIGR02915">
    <property type="entry name" value="PEP_resp_reg"/>
    <property type="match status" value="1"/>
</dbReference>
<keyword evidence="2" id="KW-0067">ATP-binding</keyword>
<evidence type="ECO:0000256" key="6">
    <source>
        <dbReference type="ARBA" id="ARBA00023163"/>
    </source>
</evidence>
<keyword evidence="5" id="KW-0010">Activator</keyword>
<dbReference type="InterPro" id="IPR003593">
    <property type="entry name" value="AAA+_ATPase"/>
</dbReference>
<dbReference type="Gene3D" id="3.40.50.2300">
    <property type="match status" value="1"/>
</dbReference>
<dbReference type="Pfam" id="PF02954">
    <property type="entry name" value="HTH_8"/>
    <property type="match status" value="1"/>
</dbReference>
<dbReference type="GO" id="GO:0005524">
    <property type="term" value="F:ATP binding"/>
    <property type="evidence" value="ECO:0007669"/>
    <property type="project" value="UniProtKB-KW"/>
</dbReference>
<feature type="modified residue" description="4-aspartylphosphate" evidence="7">
    <location>
        <position position="51"/>
    </location>
</feature>
<evidence type="ECO:0000256" key="1">
    <source>
        <dbReference type="ARBA" id="ARBA00022741"/>
    </source>
</evidence>
<dbReference type="InterPro" id="IPR002197">
    <property type="entry name" value="HTH_Fis"/>
</dbReference>
<comment type="caution">
    <text evidence="10">The sequence shown here is derived from an EMBL/GenBank/DDBJ whole genome shotgun (WGS) entry which is preliminary data.</text>
</comment>
<evidence type="ECO:0000259" key="9">
    <source>
        <dbReference type="PROSITE" id="PS50110"/>
    </source>
</evidence>
<organism evidence="10 11">
    <name type="scientific">Geoalkalibacter ferrihydriticus DSM 17813</name>
    <dbReference type="NCBI Taxonomy" id="1121915"/>
    <lineage>
        <taxon>Bacteria</taxon>
        <taxon>Pseudomonadati</taxon>
        <taxon>Thermodesulfobacteriota</taxon>
        <taxon>Desulfuromonadia</taxon>
        <taxon>Desulfuromonadales</taxon>
        <taxon>Geoalkalibacteraceae</taxon>
        <taxon>Geoalkalibacter</taxon>
    </lineage>
</organism>
<dbReference type="InterPro" id="IPR025944">
    <property type="entry name" value="Sigma_54_int_dom_CS"/>
</dbReference>
<dbReference type="AlphaFoldDB" id="A0A0C2HRW3"/>
<dbReference type="Gene3D" id="1.10.8.60">
    <property type="match status" value="1"/>
</dbReference>
<evidence type="ECO:0000256" key="2">
    <source>
        <dbReference type="ARBA" id="ARBA00022840"/>
    </source>
</evidence>
<dbReference type="Pfam" id="PF00072">
    <property type="entry name" value="Response_reg"/>
    <property type="match status" value="1"/>
</dbReference>
<dbReference type="InterPro" id="IPR011006">
    <property type="entry name" value="CheY-like_superfamily"/>
</dbReference>
<gene>
    <name evidence="10" type="ORF">GFER_16265</name>
</gene>
<dbReference type="GO" id="GO:0043565">
    <property type="term" value="F:sequence-specific DNA binding"/>
    <property type="evidence" value="ECO:0007669"/>
    <property type="project" value="InterPro"/>
</dbReference>
<dbReference type="GO" id="GO:0006355">
    <property type="term" value="P:regulation of DNA-templated transcription"/>
    <property type="evidence" value="ECO:0007669"/>
    <property type="project" value="InterPro"/>
</dbReference>
<keyword evidence="7" id="KW-0597">Phosphoprotein</keyword>
<dbReference type="Proteomes" id="UP000035068">
    <property type="component" value="Unassembled WGS sequence"/>
</dbReference>
<dbReference type="InterPro" id="IPR001789">
    <property type="entry name" value="Sig_transdc_resp-reg_receiver"/>
</dbReference>
<dbReference type="SMART" id="SM00382">
    <property type="entry name" value="AAA"/>
    <property type="match status" value="1"/>
</dbReference>
<dbReference type="GO" id="GO:0000160">
    <property type="term" value="P:phosphorelay signal transduction system"/>
    <property type="evidence" value="ECO:0007669"/>
    <property type="project" value="InterPro"/>
</dbReference>
<dbReference type="PROSITE" id="PS00676">
    <property type="entry name" value="SIGMA54_INTERACT_2"/>
    <property type="match status" value="1"/>
</dbReference>
<dbReference type="FunFam" id="3.40.50.300:FF:000006">
    <property type="entry name" value="DNA-binding transcriptional regulator NtrC"/>
    <property type="match status" value="1"/>
</dbReference>
<evidence type="ECO:0000313" key="10">
    <source>
        <dbReference type="EMBL" id="KIH75507.1"/>
    </source>
</evidence>
<feature type="domain" description="Sigma-54 factor interaction" evidence="8">
    <location>
        <begin position="147"/>
        <end position="376"/>
    </location>
</feature>
<sequence>MEKLLIIDDSEEIRKQLKWGLGKDYQVFLAGDVEEGLGLFRKHRPRVLTLDLGLPPDADGATEGLRCLGEILKENFRTKVIMVTGNEERQNALKAIEIGAYDFYQKPIELAEIKVILRRAFHLAELEEENRRLQKSAVHGLPVMAGLFGQCLQMQQVFTTIRKVASADVPVLVLGESGTGKELVAKAIHGESLRQEGPFVPINCGAIPENLLESELFGHEKGAFTGAQARIQGKVEFAHKGTLFLDEIGEMPPLLQVKLLRFLQDHTIQRVGGRDTIEVDARIVAATNIDMDQAIAQGEFREDLFYRIGVITINLPPLRERGEDILLLSSLFLHRYAEEYGRPVKSFSGEAQKALRSYEWPGNVRELENKIKRAVIMAEKGQIEPGDLNLGIGEGGAVRLGELNFEGMTLKDARDLVERDMVLSTLNREGGNIAKTSDILGVSRPTLYDLLKKHNLQGAAGK</sequence>
<keyword evidence="6" id="KW-0804">Transcription</keyword>
<evidence type="ECO:0000256" key="7">
    <source>
        <dbReference type="PROSITE-ProRule" id="PRU00169"/>
    </source>
</evidence>
<dbReference type="Pfam" id="PF25601">
    <property type="entry name" value="AAA_lid_14"/>
    <property type="match status" value="1"/>
</dbReference>
<dbReference type="Pfam" id="PF00158">
    <property type="entry name" value="Sigma54_activat"/>
    <property type="match status" value="1"/>
</dbReference>
<dbReference type="PROSITE" id="PS00675">
    <property type="entry name" value="SIGMA54_INTERACT_1"/>
    <property type="match status" value="1"/>
</dbReference>
<dbReference type="EMBL" id="JWJD01000010">
    <property type="protein sequence ID" value="KIH75507.1"/>
    <property type="molecule type" value="Genomic_DNA"/>
</dbReference>
<dbReference type="PRINTS" id="PR01590">
    <property type="entry name" value="HTHFIS"/>
</dbReference>
<keyword evidence="4" id="KW-0238">DNA-binding</keyword>
<keyword evidence="3" id="KW-0805">Transcription regulation</keyword>
<dbReference type="InterPro" id="IPR058031">
    <property type="entry name" value="AAA_lid_NorR"/>
</dbReference>
<dbReference type="PROSITE" id="PS00688">
    <property type="entry name" value="SIGMA54_INTERACT_3"/>
    <property type="match status" value="1"/>
</dbReference>
<evidence type="ECO:0000256" key="5">
    <source>
        <dbReference type="ARBA" id="ARBA00023159"/>
    </source>
</evidence>
<dbReference type="InterPro" id="IPR009057">
    <property type="entry name" value="Homeodomain-like_sf"/>
</dbReference>
<dbReference type="SMART" id="SM00448">
    <property type="entry name" value="REC"/>
    <property type="match status" value="1"/>
</dbReference>
<reference evidence="10 11" key="1">
    <citation type="submission" date="2014-12" db="EMBL/GenBank/DDBJ databases">
        <title>Genomes of Geoalkalibacter ferrihydriticus and Geoalkalibacter subterraneus, two haloalkaliphilic metal-reducing members of the Geobacteraceae.</title>
        <authorList>
            <person name="Badalamenti J.P."/>
            <person name="Torres C.I."/>
            <person name="Krajmalnik-Brown R."/>
            <person name="Bond D.R."/>
        </authorList>
    </citation>
    <scope>NUCLEOTIDE SEQUENCE [LARGE SCALE GENOMIC DNA]</scope>
    <source>
        <strain evidence="10 11">DSM 17813</strain>
    </source>
</reference>
<protein>
    <submittedName>
        <fullName evidence="10">Fis family transcriptional regulator</fullName>
    </submittedName>
</protein>
<keyword evidence="11" id="KW-1185">Reference proteome</keyword>
<dbReference type="InterPro" id="IPR027417">
    <property type="entry name" value="P-loop_NTPase"/>
</dbReference>
<dbReference type="PROSITE" id="PS50110">
    <property type="entry name" value="RESPONSE_REGULATORY"/>
    <property type="match status" value="1"/>
</dbReference>
<proteinExistence type="predicted"/>
<evidence type="ECO:0000259" key="8">
    <source>
        <dbReference type="PROSITE" id="PS50045"/>
    </source>
</evidence>
<dbReference type="Gene3D" id="1.10.10.60">
    <property type="entry name" value="Homeodomain-like"/>
    <property type="match status" value="1"/>
</dbReference>
<dbReference type="RefSeq" id="WP_040101072.1">
    <property type="nucleotide sequence ID" value="NZ_JWJD01000010.1"/>
</dbReference>
<dbReference type="InterPro" id="IPR025943">
    <property type="entry name" value="Sigma_54_int_dom_ATP-bd_2"/>
</dbReference>
<dbReference type="SUPFAM" id="SSF52172">
    <property type="entry name" value="CheY-like"/>
    <property type="match status" value="1"/>
</dbReference>
<dbReference type="InterPro" id="IPR025662">
    <property type="entry name" value="Sigma_54_int_dom_ATP-bd_1"/>
</dbReference>
<accession>A0A0C2HRW3</accession>
<dbReference type="Gene3D" id="3.40.50.300">
    <property type="entry name" value="P-loop containing nucleotide triphosphate hydrolases"/>
    <property type="match status" value="1"/>
</dbReference>
<dbReference type="PANTHER" id="PTHR32071">
    <property type="entry name" value="TRANSCRIPTIONAL REGULATORY PROTEIN"/>
    <property type="match status" value="1"/>
</dbReference>
<evidence type="ECO:0000256" key="3">
    <source>
        <dbReference type="ARBA" id="ARBA00023015"/>
    </source>
</evidence>
<dbReference type="PANTHER" id="PTHR32071:SF113">
    <property type="entry name" value="ALGINATE BIOSYNTHESIS TRANSCRIPTIONAL REGULATORY PROTEIN ALGB"/>
    <property type="match status" value="1"/>
</dbReference>
<evidence type="ECO:0000256" key="4">
    <source>
        <dbReference type="ARBA" id="ARBA00023125"/>
    </source>
</evidence>
<name>A0A0C2HRW3_9BACT</name>
<dbReference type="FunFam" id="1.10.8.60:FF:000014">
    <property type="entry name" value="DNA-binding transcriptional regulator NtrC"/>
    <property type="match status" value="1"/>
</dbReference>
<dbReference type="SUPFAM" id="SSF46689">
    <property type="entry name" value="Homeodomain-like"/>
    <property type="match status" value="1"/>
</dbReference>
<dbReference type="SUPFAM" id="SSF52540">
    <property type="entry name" value="P-loop containing nucleoside triphosphate hydrolases"/>
    <property type="match status" value="1"/>
</dbReference>
<dbReference type="CDD" id="cd00009">
    <property type="entry name" value="AAA"/>
    <property type="match status" value="1"/>
</dbReference>
<feature type="domain" description="Response regulatory" evidence="9">
    <location>
        <begin position="3"/>
        <end position="121"/>
    </location>
</feature>
<evidence type="ECO:0000313" key="11">
    <source>
        <dbReference type="Proteomes" id="UP000035068"/>
    </source>
</evidence>
<dbReference type="InterPro" id="IPR002078">
    <property type="entry name" value="Sigma_54_int"/>
</dbReference>